<sequence length="390" mass="42164">MKSRRKLLAAVSSLAVAAAVLLTGCGAPAQEGTALKETGILTLSVNPEIQIEYNRDGKVTALTGRNDDGKGIVEAYPDYIGKDCKTVLRDLIVEINEAGYFVDDIDGNKKNIVLQLEPGSVLPSDDFLADMSASTQEAVKGLELSSGIVTIDDDDYDPAYAKDGKPSPYITLEKAQEIALAQANVNAADAVFDDKEFDHDDGTPIFELEFMANGNEYEYDIHAVTGKVVKAEHKTAGSGSTNYNDTDYGPNNDGVTDYNDTDYGPSNDGVTDYNDTDYGPSNDGVTDYNDTDYGPSNDGVTDYNDTDYGPNNDGVTDYNDTDYGPNNDGVTDYNDTDYGPNNDGVTDYNDTNYDDHGNTNYGDTNYDDGGSDYDREADDDWDDGDSGYDD</sequence>
<evidence type="ECO:0000256" key="2">
    <source>
        <dbReference type="SAM" id="SignalP"/>
    </source>
</evidence>
<dbReference type="Gene3D" id="3.10.450.40">
    <property type="match status" value="1"/>
</dbReference>
<name>A0A938X6X6_9FIRM</name>
<evidence type="ECO:0000313" key="5">
    <source>
        <dbReference type="EMBL" id="MBM6921050.1"/>
    </source>
</evidence>
<organism evidence="5 6">
    <name type="scientific">Merdimmobilis hominis</name>
    <dbReference type="NCBI Taxonomy" id="2897707"/>
    <lineage>
        <taxon>Bacteria</taxon>
        <taxon>Bacillati</taxon>
        <taxon>Bacillota</taxon>
        <taxon>Clostridia</taxon>
        <taxon>Eubacteriales</taxon>
        <taxon>Oscillospiraceae</taxon>
        <taxon>Merdimmobilis</taxon>
    </lineage>
</organism>
<keyword evidence="2" id="KW-0732">Signal</keyword>
<feature type="region of interest" description="Disordered" evidence="1">
    <location>
        <begin position="235"/>
        <end position="390"/>
    </location>
</feature>
<proteinExistence type="predicted"/>
<feature type="chain" id="PRO_5038025790" evidence="2">
    <location>
        <begin position="30"/>
        <end position="390"/>
    </location>
</feature>
<evidence type="ECO:0000259" key="3">
    <source>
        <dbReference type="Pfam" id="PF03413"/>
    </source>
</evidence>
<comment type="caution">
    <text evidence="5">The sequence shown here is derived from an EMBL/GenBank/DDBJ whole genome shotgun (WGS) entry which is preliminary data.</text>
</comment>
<keyword evidence="6" id="KW-1185">Reference proteome</keyword>
<feature type="compositionally biased region" description="Acidic residues" evidence="1">
    <location>
        <begin position="365"/>
        <end position="390"/>
    </location>
</feature>
<evidence type="ECO:0000313" key="6">
    <source>
        <dbReference type="Proteomes" id="UP000774750"/>
    </source>
</evidence>
<dbReference type="Pfam" id="PF23750">
    <property type="entry name" value="RsgI_M"/>
    <property type="match status" value="1"/>
</dbReference>
<evidence type="ECO:0000259" key="4">
    <source>
        <dbReference type="Pfam" id="PF23750"/>
    </source>
</evidence>
<dbReference type="InterPro" id="IPR006311">
    <property type="entry name" value="TAT_signal"/>
</dbReference>
<evidence type="ECO:0000256" key="1">
    <source>
        <dbReference type="SAM" id="MobiDB-lite"/>
    </source>
</evidence>
<dbReference type="PROSITE" id="PS51257">
    <property type="entry name" value="PROKAR_LIPOPROTEIN"/>
    <property type="match status" value="1"/>
</dbReference>
<protein>
    <submittedName>
        <fullName evidence="5">PepSY domain-containing protein</fullName>
    </submittedName>
</protein>
<dbReference type="EMBL" id="JACJKY010000010">
    <property type="protein sequence ID" value="MBM6921050.1"/>
    <property type="molecule type" value="Genomic_DNA"/>
</dbReference>
<dbReference type="Proteomes" id="UP000774750">
    <property type="component" value="Unassembled WGS sequence"/>
</dbReference>
<gene>
    <name evidence="5" type="ORF">H6A12_07785</name>
</gene>
<feature type="signal peptide" evidence="2">
    <location>
        <begin position="1"/>
        <end position="29"/>
    </location>
</feature>
<feature type="domain" description="Anti-sigma factor RsgI-like middle" evidence="4">
    <location>
        <begin position="40"/>
        <end position="159"/>
    </location>
</feature>
<dbReference type="RefSeq" id="WP_204446594.1">
    <property type="nucleotide sequence ID" value="NZ_JACJKY010000010.1"/>
</dbReference>
<accession>A0A938X6X6</accession>
<dbReference type="InterPro" id="IPR025711">
    <property type="entry name" value="PepSY"/>
</dbReference>
<dbReference type="PROSITE" id="PS51318">
    <property type="entry name" value="TAT"/>
    <property type="match status" value="1"/>
</dbReference>
<dbReference type="AlphaFoldDB" id="A0A938X6X6"/>
<feature type="domain" description="PepSY" evidence="3">
    <location>
        <begin position="170"/>
        <end position="232"/>
    </location>
</feature>
<reference evidence="5" key="1">
    <citation type="submission" date="2020-08" db="EMBL/GenBank/DDBJ databases">
        <authorList>
            <person name="Cejkova D."/>
            <person name="Kubasova T."/>
            <person name="Jahodarova E."/>
            <person name="Rychlik I."/>
        </authorList>
    </citation>
    <scope>NUCLEOTIDE SEQUENCE</scope>
    <source>
        <strain evidence="5">An559</strain>
    </source>
</reference>
<dbReference type="Pfam" id="PF03413">
    <property type="entry name" value="PepSY"/>
    <property type="match status" value="1"/>
</dbReference>
<dbReference type="InterPro" id="IPR055431">
    <property type="entry name" value="RsgI_M"/>
</dbReference>
<reference evidence="5" key="2">
    <citation type="journal article" date="2021" name="Sci. Rep.">
        <title>The distribution of antibiotic resistance genes in chicken gut microbiota commensals.</title>
        <authorList>
            <person name="Juricova H."/>
            <person name="Matiasovicova J."/>
            <person name="Kubasova T."/>
            <person name="Cejkova D."/>
            <person name="Rychlik I."/>
        </authorList>
    </citation>
    <scope>NUCLEOTIDE SEQUENCE</scope>
    <source>
        <strain evidence="5">An559</strain>
    </source>
</reference>